<evidence type="ECO:0000313" key="2">
    <source>
        <dbReference type="EMBL" id="KAH7251852.1"/>
    </source>
</evidence>
<comment type="caution">
    <text evidence="2">The sequence shown here is derived from an EMBL/GenBank/DDBJ whole genome shotgun (WGS) entry which is preliminary data.</text>
</comment>
<evidence type="ECO:0008006" key="4">
    <source>
        <dbReference type="Google" id="ProtNLM"/>
    </source>
</evidence>
<evidence type="ECO:0000256" key="1">
    <source>
        <dbReference type="SAM" id="SignalP"/>
    </source>
</evidence>
<gene>
    <name evidence="2" type="ORF">BKA59DRAFT_140675</name>
</gene>
<accession>A0A8K0WDS4</accession>
<feature type="signal peptide" evidence="1">
    <location>
        <begin position="1"/>
        <end position="19"/>
    </location>
</feature>
<keyword evidence="3" id="KW-1185">Reference proteome</keyword>
<dbReference type="AlphaFoldDB" id="A0A8K0WDS4"/>
<organism evidence="2 3">
    <name type="scientific">Fusarium tricinctum</name>
    <dbReference type="NCBI Taxonomy" id="61284"/>
    <lineage>
        <taxon>Eukaryota</taxon>
        <taxon>Fungi</taxon>
        <taxon>Dikarya</taxon>
        <taxon>Ascomycota</taxon>
        <taxon>Pezizomycotina</taxon>
        <taxon>Sordariomycetes</taxon>
        <taxon>Hypocreomycetidae</taxon>
        <taxon>Hypocreales</taxon>
        <taxon>Nectriaceae</taxon>
        <taxon>Fusarium</taxon>
        <taxon>Fusarium tricinctum species complex</taxon>
    </lineage>
</organism>
<name>A0A8K0WDS4_9HYPO</name>
<dbReference type="Proteomes" id="UP000813427">
    <property type="component" value="Unassembled WGS sequence"/>
</dbReference>
<keyword evidence="1" id="KW-0732">Signal</keyword>
<reference evidence="2" key="1">
    <citation type="journal article" date="2021" name="Nat. Commun.">
        <title>Genetic determinants of endophytism in the Arabidopsis root mycobiome.</title>
        <authorList>
            <person name="Mesny F."/>
            <person name="Miyauchi S."/>
            <person name="Thiergart T."/>
            <person name="Pickel B."/>
            <person name="Atanasova L."/>
            <person name="Karlsson M."/>
            <person name="Huettel B."/>
            <person name="Barry K.W."/>
            <person name="Haridas S."/>
            <person name="Chen C."/>
            <person name="Bauer D."/>
            <person name="Andreopoulos W."/>
            <person name="Pangilinan J."/>
            <person name="LaButti K."/>
            <person name="Riley R."/>
            <person name="Lipzen A."/>
            <person name="Clum A."/>
            <person name="Drula E."/>
            <person name="Henrissat B."/>
            <person name="Kohler A."/>
            <person name="Grigoriev I.V."/>
            <person name="Martin F.M."/>
            <person name="Hacquard S."/>
        </authorList>
    </citation>
    <scope>NUCLEOTIDE SEQUENCE</scope>
    <source>
        <strain evidence="2">MPI-SDFR-AT-0068</strain>
    </source>
</reference>
<sequence>MWLCHWMLAWHVCFTAADGQSTVSGWHWVGAGLSCMRGMQGPLAAGLQERQMHISLSATWKKNNVSWDHRLRHSLDMVCIHEATLRRLLVILDRLGKRKYTTMSQPVTSPMVTGSIHSGQSLHTDRHFEHYVMSSSPAKR</sequence>
<dbReference type="EMBL" id="JAGPXF010000003">
    <property type="protein sequence ID" value="KAH7251852.1"/>
    <property type="molecule type" value="Genomic_DNA"/>
</dbReference>
<proteinExistence type="predicted"/>
<feature type="chain" id="PRO_5035442347" description="Secreted protein" evidence="1">
    <location>
        <begin position="20"/>
        <end position="140"/>
    </location>
</feature>
<dbReference type="OrthoDB" id="10324291at2759"/>
<evidence type="ECO:0000313" key="3">
    <source>
        <dbReference type="Proteomes" id="UP000813427"/>
    </source>
</evidence>
<protein>
    <recommendedName>
        <fullName evidence="4">Secreted protein</fullName>
    </recommendedName>
</protein>